<feature type="domain" description="CBS" evidence="2">
    <location>
        <begin position="571"/>
        <end position="619"/>
    </location>
</feature>
<dbReference type="Proteomes" id="UP000002221">
    <property type="component" value="Chromosome"/>
</dbReference>
<dbReference type="eggNOG" id="COG3572">
    <property type="taxonomic scope" value="Bacteria"/>
</dbReference>
<feature type="domain" description="CBS" evidence="2">
    <location>
        <begin position="508"/>
        <end position="564"/>
    </location>
</feature>
<organism evidence="3 4">
    <name type="scientific">Rhodothermus marinus (strain ATCC 43812 / DSM 4252 / R-10)</name>
    <name type="common">Rhodothermus obamensis</name>
    <dbReference type="NCBI Taxonomy" id="518766"/>
    <lineage>
        <taxon>Bacteria</taxon>
        <taxon>Pseudomonadati</taxon>
        <taxon>Rhodothermota</taxon>
        <taxon>Rhodothermia</taxon>
        <taxon>Rhodothermales</taxon>
        <taxon>Rhodothermaceae</taxon>
        <taxon>Rhodothermus</taxon>
    </lineage>
</organism>
<dbReference type="GO" id="GO:0042398">
    <property type="term" value="P:modified amino acid biosynthetic process"/>
    <property type="evidence" value="ECO:0007669"/>
    <property type="project" value="InterPro"/>
</dbReference>
<dbReference type="CDD" id="cd02205">
    <property type="entry name" value="CBS_pair_SF"/>
    <property type="match status" value="1"/>
</dbReference>
<sequence length="619" mass="69495">MATTSNEAHALSPFALQLLRDLEVLARMLKAGLIERGVCRIGAEQELFLVEPCGNPAPVAEQVLKRNRDPHLVPELTRFNLEINLEPGLLEGDGLRRLERQLLERLAHARKLTRDLGDDIALCGILPTIHLSDLTLDNMTPRPRYARLNEAITRLRGGPVQLQITGIDELFVQLDSIMVEGCNASFQVHLQVDPDAFPRCYNAAQLAAAPVLAAGVNAPVLFGKRLWHETRIAVFRQAVDTRGGNLYLREMSPRVHFGTDWVRESVLEIYREDLARFRVLLTPESPPEDALNVLEQGGIPRLEALQLFNGTVYRWNRACYGVSEGRPHLRIENRVLPSGPTPADEVANAAFWAGLVLELAHREPELHRRMDFDEARGNFIAAARLGLGAHLTWLDGARWPAQRLILEELLPMARAGLQRAGVDPADIAHYLGLIRERVESRQTGAEWQLRSLAAMKGQGSRAERLEALVLTMQAYQQENRPVHRWEPARLAAVRRRAAQGNRRVEHVMTTDLFTVQEDEPLQFVAALMDWKQLDAVPVEDVHHRPVGLVHREAVQQALQEKDPTTAVRLVMNPRPIVVTPETPLTEAMRLLEARKAAALLVVHREQLVGMLTRAELPAF</sequence>
<name>D0MH09_RHOM4</name>
<dbReference type="RefSeq" id="WP_012843406.1">
    <property type="nucleotide sequence ID" value="NC_013501.1"/>
</dbReference>
<evidence type="ECO:0000256" key="1">
    <source>
        <dbReference type="PROSITE-ProRule" id="PRU00703"/>
    </source>
</evidence>
<dbReference type="InterPro" id="IPR050141">
    <property type="entry name" value="GCL_type2/YbdK_subfam"/>
</dbReference>
<dbReference type="KEGG" id="rmr:Rmar_0900"/>
<dbReference type="Gene3D" id="3.30.590.20">
    <property type="match status" value="1"/>
</dbReference>
<dbReference type="PANTHER" id="PTHR36510:SF3">
    <property type="entry name" value="CONSERVED PROTEIN"/>
    <property type="match status" value="1"/>
</dbReference>
<dbReference type="PROSITE" id="PS51371">
    <property type="entry name" value="CBS"/>
    <property type="match status" value="2"/>
</dbReference>
<dbReference type="AlphaFoldDB" id="D0MH09"/>
<dbReference type="OrthoDB" id="240589at2"/>
<proteinExistence type="predicted"/>
<dbReference type="STRING" id="518766.Rmar_0900"/>
<dbReference type="SUPFAM" id="SSF54631">
    <property type="entry name" value="CBS-domain pair"/>
    <property type="match status" value="1"/>
</dbReference>
<dbReference type="InterPro" id="IPR014746">
    <property type="entry name" value="Gln_synth/guanido_kin_cat_dom"/>
</dbReference>
<evidence type="ECO:0000259" key="2">
    <source>
        <dbReference type="PROSITE" id="PS51371"/>
    </source>
</evidence>
<evidence type="ECO:0000313" key="3">
    <source>
        <dbReference type="EMBL" id="ACY47794.1"/>
    </source>
</evidence>
<keyword evidence="4" id="KW-1185">Reference proteome</keyword>
<dbReference type="GO" id="GO:0004357">
    <property type="term" value="F:glutamate-cysteine ligase activity"/>
    <property type="evidence" value="ECO:0007669"/>
    <property type="project" value="InterPro"/>
</dbReference>
<gene>
    <name evidence="3" type="ordered locus">Rmar_0900</name>
</gene>
<dbReference type="eggNOG" id="COG0517">
    <property type="taxonomic scope" value="Bacteria"/>
</dbReference>
<evidence type="ECO:0000313" key="4">
    <source>
        <dbReference type="Proteomes" id="UP000002221"/>
    </source>
</evidence>
<dbReference type="HOGENOM" id="CLU_029030_0_0_10"/>
<dbReference type="EMBL" id="CP001807">
    <property type="protein sequence ID" value="ACY47794.1"/>
    <property type="molecule type" value="Genomic_DNA"/>
</dbReference>
<dbReference type="SMART" id="SM00116">
    <property type="entry name" value="CBS"/>
    <property type="match status" value="2"/>
</dbReference>
<dbReference type="SUPFAM" id="SSF55931">
    <property type="entry name" value="Glutamine synthetase/guanido kinase"/>
    <property type="match status" value="1"/>
</dbReference>
<keyword evidence="1" id="KW-0129">CBS domain</keyword>
<dbReference type="InterPro" id="IPR046342">
    <property type="entry name" value="CBS_dom_sf"/>
</dbReference>
<reference evidence="3 4" key="1">
    <citation type="journal article" date="2009" name="Stand. Genomic Sci.">
        <title>Complete genome sequence of Rhodothermus marinus type strain (R-10).</title>
        <authorList>
            <person name="Nolan M."/>
            <person name="Tindall B.J."/>
            <person name="Pomrenke H."/>
            <person name="Lapidus A."/>
            <person name="Copeland A."/>
            <person name="Glavina Del Rio T."/>
            <person name="Lucas S."/>
            <person name="Chen F."/>
            <person name="Tice H."/>
            <person name="Cheng J.F."/>
            <person name="Saunders E."/>
            <person name="Han C."/>
            <person name="Bruce D."/>
            <person name="Goodwin L."/>
            <person name="Chain P."/>
            <person name="Pitluck S."/>
            <person name="Ovchinikova G."/>
            <person name="Pati A."/>
            <person name="Ivanova N."/>
            <person name="Mavromatis K."/>
            <person name="Chen A."/>
            <person name="Palaniappan K."/>
            <person name="Land M."/>
            <person name="Hauser L."/>
            <person name="Chang Y.J."/>
            <person name="Jeffries C.D."/>
            <person name="Brettin T."/>
            <person name="Goker M."/>
            <person name="Bristow J."/>
            <person name="Eisen J.A."/>
            <person name="Markowitz V."/>
            <person name="Hugenholtz P."/>
            <person name="Kyrpides N.C."/>
            <person name="Klenk H.P."/>
            <person name="Detter J.C."/>
        </authorList>
    </citation>
    <scope>NUCLEOTIDE SEQUENCE [LARGE SCALE GENOMIC DNA]</scope>
    <source>
        <strain evidence="4">ATCC 43812 / DSM 4252 / R-10</strain>
    </source>
</reference>
<accession>D0MH09</accession>
<dbReference type="Gene3D" id="3.10.580.10">
    <property type="entry name" value="CBS-domain"/>
    <property type="match status" value="1"/>
</dbReference>
<dbReference type="InterPro" id="IPR000644">
    <property type="entry name" value="CBS_dom"/>
</dbReference>
<dbReference type="Pfam" id="PF00571">
    <property type="entry name" value="CBS"/>
    <property type="match status" value="2"/>
</dbReference>
<dbReference type="PANTHER" id="PTHR36510">
    <property type="entry name" value="GLUTAMATE--CYSTEINE LIGASE 2-RELATED"/>
    <property type="match status" value="1"/>
</dbReference>
<protein>
    <submittedName>
        <fullName evidence="3">CBS domain containing protein</fullName>
    </submittedName>
</protein>